<accession>A0A5B0NNU7</accession>
<comment type="subcellular location">
    <subcellularLocation>
        <location evidence="1">Mitochondrion</location>
    </subcellularLocation>
</comment>
<dbReference type="OMA" id="ERAWFLH"/>
<dbReference type="AlphaFoldDB" id="A0A5B0NNU7"/>
<dbReference type="InterPro" id="IPR019192">
    <property type="entry name" value="Ribosomal_mL40"/>
</dbReference>
<evidence type="ECO:0000256" key="5">
    <source>
        <dbReference type="ARBA" id="ARBA00023128"/>
    </source>
</evidence>
<evidence type="ECO:0000256" key="7">
    <source>
        <dbReference type="ARBA" id="ARBA00035192"/>
    </source>
</evidence>
<evidence type="ECO:0000256" key="6">
    <source>
        <dbReference type="ARBA" id="ARBA00023274"/>
    </source>
</evidence>
<dbReference type="Proteomes" id="UP000324748">
    <property type="component" value="Unassembled WGS sequence"/>
</dbReference>
<feature type="region of interest" description="Disordered" evidence="8">
    <location>
        <begin position="48"/>
        <end position="89"/>
    </location>
</feature>
<dbReference type="PANTHER" id="PTHR39150:SF1">
    <property type="entry name" value="LARGE RIBOSOMAL SUBUNIT PROTEIN ML40"/>
    <property type="match status" value="1"/>
</dbReference>
<dbReference type="GO" id="GO:1990904">
    <property type="term" value="C:ribonucleoprotein complex"/>
    <property type="evidence" value="ECO:0007669"/>
    <property type="project" value="UniProtKB-KW"/>
</dbReference>
<evidence type="ECO:0000313" key="10">
    <source>
        <dbReference type="EMBL" id="KAA1110442.1"/>
    </source>
</evidence>
<dbReference type="Pfam" id="PF09812">
    <property type="entry name" value="MRP-L28"/>
    <property type="match status" value="1"/>
</dbReference>
<comment type="similarity">
    <text evidence="2">Belongs to the mitochondrion-specific ribosomal protein mL40 family.</text>
</comment>
<keyword evidence="5" id="KW-0496">Mitochondrion</keyword>
<dbReference type="Gene3D" id="6.10.250.3440">
    <property type="match status" value="1"/>
</dbReference>
<dbReference type="GO" id="GO:0032543">
    <property type="term" value="P:mitochondrial translation"/>
    <property type="evidence" value="ECO:0007669"/>
    <property type="project" value="InterPro"/>
</dbReference>
<dbReference type="GO" id="GO:0005840">
    <property type="term" value="C:ribosome"/>
    <property type="evidence" value="ECO:0007669"/>
    <property type="project" value="UniProtKB-KW"/>
</dbReference>
<gene>
    <name evidence="9" type="ORF">PGT21_020008</name>
    <name evidence="10" type="ORF">PGT21_021633</name>
    <name evidence="11" type="ORF">PGTUg99_020094</name>
</gene>
<sequence>MSRLVPFTSNQLRIKSSTSKPLSNILLNHPPNDFNRSSNIDQIRCKVASRQTGGGKSKSGKPSENRSAQTKGYLKKSKDGNSNTDGKSDRYDVIRQMLYEQDPKMDDSTRLARLQKLVPEFEIHETIDRAWKLNERHQREAQEKALERQYQSMNNALEELRLADLKLYLRVIKDENGSIHRLQNIVQSPNLLNSSGKLAGLFPRQLKLPVESLPNPEKVWDHDWKNPTDPSC</sequence>
<dbReference type="EMBL" id="VSWC01000092">
    <property type="protein sequence ID" value="KAA1090991.1"/>
    <property type="molecule type" value="Genomic_DNA"/>
</dbReference>
<evidence type="ECO:0000313" key="12">
    <source>
        <dbReference type="Proteomes" id="UP000324748"/>
    </source>
</evidence>
<evidence type="ECO:0000256" key="4">
    <source>
        <dbReference type="ARBA" id="ARBA00022980"/>
    </source>
</evidence>
<evidence type="ECO:0000313" key="11">
    <source>
        <dbReference type="EMBL" id="KAA1125567.1"/>
    </source>
</evidence>
<organism evidence="9 12">
    <name type="scientific">Puccinia graminis f. sp. tritici</name>
    <dbReference type="NCBI Taxonomy" id="56615"/>
    <lineage>
        <taxon>Eukaryota</taxon>
        <taxon>Fungi</taxon>
        <taxon>Dikarya</taxon>
        <taxon>Basidiomycota</taxon>
        <taxon>Pucciniomycotina</taxon>
        <taxon>Pucciniomycetes</taxon>
        <taxon>Pucciniales</taxon>
        <taxon>Pucciniaceae</taxon>
        <taxon>Puccinia</taxon>
    </lineage>
</organism>
<dbReference type="EMBL" id="VSWC01000027">
    <property type="protein sequence ID" value="KAA1110442.1"/>
    <property type="molecule type" value="Genomic_DNA"/>
</dbReference>
<protein>
    <recommendedName>
        <fullName evidence="7">Large ribosomal subunit protein mL40</fullName>
    </recommendedName>
</protein>
<proteinExistence type="inferred from homology"/>
<dbReference type="Proteomes" id="UP000325313">
    <property type="component" value="Unassembled WGS sequence"/>
</dbReference>
<name>A0A5B0NNU7_PUCGR</name>
<keyword evidence="6" id="KW-0687">Ribonucleoprotein</keyword>
<dbReference type="EMBL" id="VDEP01000177">
    <property type="protein sequence ID" value="KAA1125567.1"/>
    <property type="molecule type" value="Genomic_DNA"/>
</dbReference>
<keyword evidence="3" id="KW-0809">Transit peptide</keyword>
<dbReference type="InterPro" id="IPR042831">
    <property type="entry name" value="Ribosomal_mL40_fung"/>
</dbReference>
<evidence type="ECO:0000256" key="1">
    <source>
        <dbReference type="ARBA" id="ARBA00004173"/>
    </source>
</evidence>
<evidence type="ECO:0000313" key="9">
    <source>
        <dbReference type="EMBL" id="KAA1090991.1"/>
    </source>
</evidence>
<comment type="caution">
    <text evidence="9">The sequence shown here is derived from an EMBL/GenBank/DDBJ whole genome shotgun (WGS) entry which is preliminary data.</text>
</comment>
<dbReference type="PANTHER" id="PTHR39150">
    <property type="entry name" value="54S RIBOSOMAL PROTEIN L28, MITOCHONDRIAL"/>
    <property type="match status" value="1"/>
</dbReference>
<evidence type="ECO:0000256" key="8">
    <source>
        <dbReference type="SAM" id="MobiDB-lite"/>
    </source>
</evidence>
<evidence type="ECO:0000256" key="3">
    <source>
        <dbReference type="ARBA" id="ARBA00022946"/>
    </source>
</evidence>
<dbReference type="GO" id="GO:0003735">
    <property type="term" value="F:structural constituent of ribosome"/>
    <property type="evidence" value="ECO:0007669"/>
    <property type="project" value="InterPro"/>
</dbReference>
<evidence type="ECO:0000313" key="13">
    <source>
        <dbReference type="Proteomes" id="UP000325313"/>
    </source>
</evidence>
<dbReference type="OrthoDB" id="2098203at2759"/>
<keyword evidence="12" id="KW-1185">Reference proteome</keyword>
<evidence type="ECO:0000256" key="2">
    <source>
        <dbReference type="ARBA" id="ARBA00009360"/>
    </source>
</evidence>
<dbReference type="GO" id="GO:0005739">
    <property type="term" value="C:mitochondrion"/>
    <property type="evidence" value="ECO:0007669"/>
    <property type="project" value="UniProtKB-SubCell"/>
</dbReference>
<keyword evidence="4" id="KW-0689">Ribosomal protein</keyword>
<reference evidence="12 13" key="1">
    <citation type="submission" date="2019-05" db="EMBL/GenBank/DDBJ databases">
        <title>Emergence of the Ug99 lineage of the wheat stem rust pathogen through somatic hybridization.</title>
        <authorList>
            <person name="Li F."/>
            <person name="Upadhyaya N.M."/>
            <person name="Sperschneider J."/>
            <person name="Matny O."/>
            <person name="Nguyen-Phuc H."/>
            <person name="Mago R."/>
            <person name="Raley C."/>
            <person name="Miller M.E."/>
            <person name="Silverstein K.A.T."/>
            <person name="Henningsen E."/>
            <person name="Hirsch C.D."/>
            <person name="Visser B."/>
            <person name="Pretorius Z.A."/>
            <person name="Steffenson B.J."/>
            <person name="Schwessinger B."/>
            <person name="Dodds P.N."/>
            <person name="Figueroa M."/>
        </authorList>
    </citation>
    <scope>NUCLEOTIDE SEQUENCE [LARGE SCALE GENOMIC DNA]</scope>
    <source>
        <strain evidence="9">21-0</strain>
        <strain evidence="11 13">Ug99</strain>
    </source>
</reference>